<protein>
    <recommendedName>
        <fullName evidence="2">Lipocalin-like domain-containing protein</fullName>
    </recommendedName>
</protein>
<dbReference type="EMBL" id="JAXOVC010000003">
    <property type="protein sequence ID" value="KAK4504523.1"/>
    <property type="molecule type" value="Genomic_DNA"/>
</dbReference>
<dbReference type="InterPro" id="IPR024311">
    <property type="entry name" value="Lipocalin-like"/>
</dbReference>
<feature type="chain" id="PRO_5045562664" description="Lipocalin-like domain-containing protein" evidence="1">
    <location>
        <begin position="23"/>
        <end position="181"/>
    </location>
</feature>
<feature type="signal peptide" evidence="1">
    <location>
        <begin position="1"/>
        <end position="22"/>
    </location>
</feature>
<accession>A0ABR0ETW8</accession>
<keyword evidence="4" id="KW-1185">Reference proteome</keyword>
<keyword evidence="1" id="KW-0732">Signal</keyword>
<organism evidence="3 4">
    <name type="scientific">Zasmidium cellare</name>
    <name type="common">Wine cellar mold</name>
    <name type="synonym">Racodium cellare</name>
    <dbReference type="NCBI Taxonomy" id="395010"/>
    <lineage>
        <taxon>Eukaryota</taxon>
        <taxon>Fungi</taxon>
        <taxon>Dikarya</taxon>
        <taxon>Ascomycota</taxon>
        <taxon>Pezizomycotina</taxon>
        <taxon>Dothideomycetes</taxon>
        <taxon>Dothideomycetidae</taxon>
        <taxon>Mycosphaerellales</taxon>
        <taxon>Mycosphaerellaceae</taxon>
        <taxon>Zasmidium</taxon>
    </lineage>
</organism>
<evidence type="ECO:0000256" key="1">
    <source>
        <dbReference type="SAM" id="SignalP"/>
    </source>
</evidence>
<proteinExistence type="predicted"/>
<dbReference type="Proteomes" id="UP001305779">
    <property type="component" value="Unassembled WGS sequence"/>
</dbReference>
<comment type="caution">
    <text evidence="3">The sequence shown here is derived from an EMBL/GenBank/DDBJ whole genome shotgun (WGS) entry which is preliminary data.</text>
</comment>
<feature type="domain" description="Lipocalin-like" evidence="2">
    <location>
        <begin position="39"/>
        <end position="176"/>
    </location>
</feature>
<dbReference type="Pfam" id="PF13924">
    <property type="entry name" value="Lipocalin_5"/>
    <property type="match status" value="1"/>
</dbReference>
<gene>
    <name evidence="3" type="ORF">PRZ48_005439</name>
</gene>
<reference evidence="3 4" key="1">
    <citation type="journal article" date="2023" name="G3 (Bethesda)">
        <title>A chromosome-level genome assembly of Zasmidium syzygii isolated from banana leaves.</title>
        <authorList>
            <person name="van Westerhoven A.C."/>
            <person name="Mehrabi R."/>
            <person name="Talebi R."/>
            <person name="Steentjes M.B.F."/>
            <person name="Corcolon B."/>
            <person name="Chong P.A."/>
            <person name="Kema G.H.J."/>
            <person name="Seidl M.F."/>
        </authorList>
    </citation>
    <scope>NUCLEOTIDE SEQUENCE [LARGE SCALE GENOMIC DNA]</scope>
    <source>
        <strain evidence="3 4">P124</strain>
    </source>
</reference>
<evidence type="ECO:0000313" key="3">
    <source>
        <dbReference type="EMBL" id="KAK4504523.1"/>
    </source>
</evidence>
<sequence length="181" mass="19386">MHPLTYPGLLTALLSSLHLAAAHSIPFEPHKPTPNLVAGTWSVVTANITTNGTTAPAFGDHPTGILIFAPTFYFSELITVDTATLPRFASNNRADGTAAENAAVVAGTIGQIGNYTVASDGTFESDLIIASTFPNWIGLDRNMTALNETLEEGGRFMREMLHDAGTTTRVEILWERVGGWE</sequence>
<name>A0ABR0ETW8_ZASCE</name>
<evidence type="ECO:0000313" key="4">
    <source>
        <dbReference type="Proteomes" id="UP001305779"/>
    </source>
</evidence>
<evidence type="ECO:0000259" key="2">
    <source>
        <dbReference type="Pfam" id="PF13924"/>
    </source>
</evidence>